<reference evidence="1" key="1">
    <citation type="submission" date="2021-03" db="EMBL/GenBank/DDBJ databases">
        <title>Evolutionary priming and transition to the ectomycorrhizal habit in an iconic lineage of mushroom-forming fungi: is preadaptation a requirement?</title>
        <authorList>
            <consortium name="DOE Joint Genome Institute"/>
            <person name="Looney B.P."/>
            <person name="Miyauchi S."/>
            <person name="Morin E."/>
            <person name="Drula E."/>
            <person name="Courty P.E."/>
            <person name="Chicoki N."/>
            <person name="Fauchery L."/>
            <person name="Kohler A."/>
            <person name="Kuo A."/>
            <person name="LaButti K."/>
            <person name="Pangilinan J."/>
            <person name="Lipzen A."/>
            <person name="Riley R."/>
            <person name="Andreopoulos W."/>
            <person name="He G."/>
            <person name="Johnson J."/>
            <person name="Barry K.W."/>
            <person name="Grigoriev I.V."/>
            <person name="Nagy L."/>
            <person name="Hibbett D."/>
            <person name="Henrissat B."/>
            <person name="Matheny P.B."/>
            <person name="Labbe J."/>
            <person name="Martin A.F."/>
        </authorList>
    </citation>
    <scope>NUCLEOTIDE SEQUENCE</scope>
    <source>
        <strain evidence="1">BPL698</strain>
    </source>
</reference>
<sequence>MIPLMLTITLSLVSFVCSAFVILRIIIPILPHRYLGRRVYPLAFSYPISYSLPPADKGYIWLALCDLSAAVVFVWETFDQWFDSSSSVGVASNVRSAARLWLALTLRQTCFLIISALIVIHVRLRKSVSFGFAQWYLWVPLVFLAGVSTIAAGLFVDITSRSFLIGYIAYSSTVAMLNTIMFGSLVRSLIIIRRNLALFQVSKCPHKTVETPQITLSAEDIDVIGEGCSWITSPTSSRRETRSLCSSFSTSTRSNRSIPDQASPPRLPLCILQGTQSSASRQTPSPSRGDVYAKDFGLFRHQTQSFRAAALTLGSQKNSWITSSLGTHPTISAWSFATRRSSPPDSVPTGVESAIALTPTQGPSPCNASPVTAVVESVRVLANNSYAPSAPQAERRTSSTGALAHSSQIDISILRIVACLAGIWIPLVLSLPHIICRDSTHFQSNEFASIFLAISVAISSPILVLNSLLRHPIPIPYDIFDAPSKTRSILHHSPSIGSALTFADGYKRGIGTKLIRDDAADGKDFSMPFPRVLATAPRLSILRIGDSSVPFPSTWNWHHVQGLPPPYLPSLAPTRVAPRRHSSTHPHDIADGQHTCSVTRATRQTRSLPSHKPTDKMLRL</sequence>
<dbReference type="EMBL" id="JAGFNK010000223">
    <property type="protein sequence ID" value="KAI9457291.1"/>
    <property type="molecule type" value="Genomic_DNA"/>
</dbReference>
<protein>
    <submittedName>
        <fullName evidence="1">Uncharacterized protein</fullName>
    </submittedName>
</protein>
<keyword evidence="2" id="KW-1185">Reference proteome</keyword>
<comment type="caution">
    <text evidence="1">The sequence shown here is derived from an EMBL/GenBank/DDBJ whole genome shotgun (WGS) entry which is preliminary data.</text>
</comment>
<proteinExistence type="predicted"/>
<evidence type="ECO:0000313" key="2">
    <source>
        <dbReference type="Proteomes" id="UP001207468"/>
    </source>
</evidence>
<name>A0ACC0U151_9AGAM</name>
<gene>
    <name evidence="1" type="ORF">F5148DRAFT_349217</name>
</gene>
<evidence type="ECO:0000313" key="1">
    <source>
        <dbReference type="EMBL" id="KAI9457291.1"/>
    </source>
</evidence>
<dbReference type="Proteomes" id="UP001207468">
    <property type="component" value="Unassembled WGS sequence"/>
</dbReference>
<organism evidence="1 2">
    <name type="scientific">Russula earlei</name>
    <dbReference type="NCBI Taxonomy" id="71964"/>
    <lineage>
        <taxon>Eukaryota</taxon>
        <taxon>Fungi</taxon>
        <taxon>Dikarya</taxon>
        <taxon>Basidiomycota</taxon>
        <taxon>Agaricomycotina</taxon>
        <taxon>Agaricomycetes</taxon>
        <taxon>Russulales</taxon>
        <taxon>Russulaceae</taxon>
        <taxon>Russula</taxon>
    </lineage>
</organism>
<accession>A0ACC0U151</accession>